<keyword evidence="5" id="KW-1185">Reference proteome</keyword>
<dbReference type="Pfam" id="PF17973">
    <property type="entry name" value="bMG10"/>
    <property type="match status" value="1"/>
</dbReference>
<feature type="signal peptide" evidence="2">
    <location>
        <begin position="1"/>
        <end position="19"/>
    </location>
</feature>
<keyword evidence="2" id="KW-0732">Signal</keyword>
<dbReference type="PANTHER" id="PTHR40094">
    <property type="entry name" value="ALPHA-2-MACROGLOBULIN HOMOLOG"/>
    <property type="match status" value="1"/>
</dbReference>
<dbReference type="SUPFAM" id="SSF48239">
    <property type="entry name" value="Terpenoid cyclases/Protein prenyltransferases"/>
    <property type="match status" value="1"/>
</dbReference>
<evidence type="ECO:0000313" key="4">
    <source>
        <dbReference type="EMBL" id="GJG58526.1"/>
    </source>
</evidence>
<protein>
    <recommendedName>
        <fullName evidence="3">Alpha-2-macroglobulin domain-containing protein</fullName>
    </recommendedName>
</protein>
<comment type="similarity">
    <text evidence="1">Belongs to the protease inhibitor I39 (alpha-2-macroglobulin) family. Bacterial alpha-2-macroglobulin subfamily.</text>
</comment>
<dbReference type="PANTHER" id="PTHR40094:SF1">
    <property type="entry name" value="UBIQUITIN DOMAIN-CONTAINING PROTEIN"/>
    <property type="match status" value="1"/>
</dbReference>
<feature type="chain" id="PRO_5040463922" description="Alpha-2-macroglobulin domain-containing protein" evidence="2">
    <location>
        <begin position="20"/>
        <end position="1885"/>
    </location>
</feature>
<dbReference type="InterPro" id="IPR002890">
    <property type="entry name" value="MG2"/>
</dbReference>
<evidence type="ECO:0000259" key="3">
    <source>
        <dbReference type="SMART" id="SM01360"/>
    </source>
</evidence>
<dbReference type="GeneID" id="72467437"/>
<evidence type="ECO:0000256" key="2">
    <source>
        <dbReference type="SAM" id="SignalP"/>
    </source>
</evidence>
<dbReference type="GO" id="GO:0004866">
    <property type="term" value="F:endopeptidase inhibitor activity"/>
    <property type="evidence" value="ECO:0007669"/>
    <property type="project" value="InterPro"/>
</dbReference>
<evidence type="ECO:0000313" key="5">
    <source>
        <dbReference type="Proteomes" id="UP000825483"/>
    </source>
</evidence>
<dbReference type="InterPro" id="IPR008930">
    <property type="entry name" value="Terpenoid_cyclase/PrenylTrfase"/>
</dbReference>
<accession>A0A9R1C9J9</accession>
<proteinExistence type="inferred from homology"/>
<dbReference type="RefSeq" id="WP_223929218.1">
    <property type="nucleotide sequence ID" value="NZ_BPTU01000001.1"/>
</dbReference>
<dbReference type="EMBL" id="BPUB01000001">
    <property type="protein sequence ID" value="GJG58526.1"/>
    <property type="molecule type" value="Genomic_DNA"/>
</dbReference>
<evidence type="ECO:0000256" key="1">
    <source>
        <dbReference type="ARBA" id="ARBA00010556"/>
    </source>
</evidence>
<dbReference type="InterPro" id="IPR051802">
    <property type="entry name" value="YfhM-like"/>
</dbReference>
<dbReference type="SMART" id="SM01360">
    <property type="entry name" value="A2M"/>
    <property type="match status" value="1"/>
</dbReference>
<gene>
    <name evidence="4" type="ORF">PRLR5076_13770</name>
</gene>
<dbReference type="InterPro" id="IPR001599">
    <property type="entry name" value="Macroglobln_a2"/>
</dbReference>
<dbReference type="Proteomes" id="UP000825483">
    <property type="component" value="Unassembled WGS sequence"/>
</dbReference>
<comment type="caution">
    <text evidence="4">The sequence shown here is derived from an EMBL/GenBank/DDBJ whole genome shotgun (WGS) entry which is preliminary data.</text>
</comment>
<organism evidence="4 5">
    <name type="scientific">Prevotella lacticifex</name>
    <dbReference type="NCBI Taxonomy" id="2854755"/>
    <lineage>
        <taxon>Bacteria</taxon>
        <taxon>Pseudomonadati</taxon>
        <taxon>Bacteroidota</taxon>
        <taxon>Bacteroidia</taxon>
        <taxon>Bacteroidales</taxon>
        <taxon>Prevotellaceae</taxon>
        <taxon>Prevotella</taxon>
    </lineage>
</organism>
<reference evidence="4" key="1">
    <citation type="journal article" date="2022" name="Int. J. Syst. Evol. Microbiol.">
        <title>Prevotella lacticifex sp. nov., isolated from the rumen of cows.</title>
        <authorList>
            <person name="Shinkai T."/>
            <person name="Ikeyama N."/>
            <person name="Kumagai M."/>
            <person name="Ohmori H."/>
            <person name="Sakamoto M."/>
            <person name="Ohkuma M."/>
            <person name="Mitsumori M."/>
        </authorList>
    </citation>
    <scope>NUCLEOTIDE SEQUENCE</scope>
    <source>
        <strain evidence="4">R5076</strain>
    </source>
</reference>
<dbReference type="Gene3D" id="1.50.10.20">
    <property type="match status" value="1"/>
</dbReference>
<dbReference type="InterPro" id="IPR041246">
    <property type="entry name" value="Bact_MG10"/>
</dbReference>
<feature type="domain" description="Alpha-2-macroglobulin" evidence="3">
    <location>
        <begin position="1118"/>
        <end position="1208"/>
    </location>
</feature>
<dbReference type="Pfam" id="PF00207">
    <property type="entry name" value="A2M"/>
    <property type="match status" value="1"/>
</dbReference>
<dbReference type="Gene3D" id="2.60.40.1930">
    <property type="match status" value="1"/>
</dbReference>
<name>A0A9R1C9J9_9BACT</name>
<dbReference type="Pfam" id="PF01835">
    <property type="entry name" value="MG2"/>
    <property type="match status" value="1"/>
</dbReference>
<sequence length="1885" mass="204886">MKQLLFIIISVLFPSLAFAQSYGQLWKSVGDAQAKDLPQTEISALDKIVAKASREGNYGQLLAAGMRRSSCRVTVSPDSLQAEIQRLSSAAAATSSPVLRSVYYAILGDIYRANYSLGADRQRLQRDYWAKAMANPDALAAVKAGTYEPLVTAMTQVSGYDSKYFNDDLLHVVGILTDNSPLLERYYKAHGNRAAACLSALLSATATGRTDRESIAALDSVIAEYGDVDVCAEAAVRRYSLMPESTNADAGAKYDYGQTVISRWPSWKNINTVRNGQRQLLRAEFQTLGGSRTTIPAKASTLRFSSRNISKLTLTLTRLNTDGATQLDASSDAGLKKVLAMAIPSTAVTVEKSITFAHGYETTSDSISVPALPVGVWLMKFTFGCDASTPTPHAVYRIYNVSNVAFVSESLPGGKTRFVVVDATTGQPLAGAHIRVTENRHYGQKGTVSNLTTDRKGEVIFARKENGGMNVWAYTDADKAAPSTGIYSDYYNSSTPMATERMSMFTDRSLYRPGQTVHTAAIVYRQDDATRHRSAAADRRVTFTLRDANYKEVATTTATTDRFGTASTDFALPAAGLTGQFSVTAQTADASESVYFNVEEYKRPTFEVTFDDYTGAYTAGDTITVSGRARTYSGVAVQNADVAYTVVRRNVWWWRWVSGTSDGTTLAQGTVRTGADGSFSLRVPVVLPDADAALMKEGRRLYHYYNISVGAKVTDAGGESHEGEMTLPLGTNATVLTCDLPDKILIDSLSTVTFRRVNMAGKEIPGDVMWRVDEPSHAAATAKWLPAKANTAVAIGAKNGWKAVSGAYVLTAVCGTDTLRKPFVVFSATDKRPVVTTHDWFWQSAAKFPADGSPVSVQFGSSDDRQHVVYTILSARNEIIEQGAIDQSNALTTRKLTYKESYGDGLVMNVAWVRDGITYIHRAEIVRPDVDNRLRLSWKTFRNRLLPGQKEEWTLTVLAPAGGRKAEPRPANAQLMATLYDKSLDQLLKHEWSFEPSYSQSLPSAEWLGVSRPTLYANSYANISLLKDSPLSFRSIDDSYYAGLSDGWLTSPGRNYRLTRSNMLMGTAAGMKVRMKVNDFAAAEPALMEVAVVRKKEAADDDATDKKDVNIRENLNATAFFYPRLTTDSEGNITMKFTLPEAVTTWRFMGLAHDTDVNYGMITADVVAAKTVMVEPNAPRFVRVGDKTQLSARISNTSDHGVSGTATMELLDAATEKVITTERQQFSVDSGSTATAFFAIPVDKCPAVADGGMLIVRVTAEGDGFADGEQQYLAVVPNREPVVNTYPFTQVGPSTTNIPLSSLFPKAADNVRVKLEYTNNPAWLMVQALPYVANANDKDAVSLSTAYFANSISRMIIGSNAHIKNVFSQWRMAAANGGSSLESSLKLNDDLKALGLESTPWLKASDDDAARKRALAAYFDENSLDNSLATIKGELRNLINPDGSFSWWPGMYGSFPMTVAVAKTLVRLDAITAVAGRGGDGRESAAALLNDRSRGATVWSFLDKKAAKEVAQMQRLDAKKIVVWPSDALCDYVYASALAHRRTTADIRYIVDKLAKQPRALTIYGKANAAVILAMYGRNKTADEYLRSISEYSVYKEPVGRYFDTRKAAYSWFDYKIPTQTAAIEAWLRLRPNDTATIAEMRRWLLQEKRTQTWESPLASANAIYAFMAPVGTEGSLSASAAATLATAAAPRVSVGGKAIALPQGEAGTGYVMKDISTEATASAAGSVDISKTSAGVSWGAVYAQFLQPAAEIGTLSSGISVKREIVAADGKPASQLKVGDRVRVRITVKADRDYDFVEIVDKRAACLEPVAQLSGYRDGCYVAPRASSTAFFFDRMAKGTHVVEFDYFIDRAGDYTSGSCTAQCAYAPEFIGRQGGSAVSVSRK</sequence>